<sequence>MTHQNGQHEQHEQYGQHSEDRQHGQDSEDRQDGLFVYGTLRFPEILEILLGRVPGLAPASARGWRVRALPGVVYPGMVADPGGIADGILISGLTDAEHRLLDAFEGDPYGTAVLSLEGGAGLARAYVWLGPTEPRDWDPAHFAEHEMAAFADDCRAWRRAYREISSR</sequence>
<keyword evidence="1" id="KW-0808">Transferase</keyword>
<dbReference type="SUPFAM" id="SSF110857">
    <property type="entry name" value="Gamma-glutamyl cyclotransferase-like"/>
    <property type="match status" value="1"/>
</dbReference>
<evidence type="ECO:0000256" key="2">
    <source>
        <dbReference type="ARBA" id="ARBA00030602"/>
    </source>
</evidence>
<keyword evidence="6" id="KW-1185">Reference proteome</keyword>
<gene>
    <name evidence="5" type="ORF">IW256_006776</name>
</gene>
<dbReference type="Proteomes" id="UP000614047">
    <property type="component" value="Unassembled WGS sequence"/>
</dbReference>
<dbReference type="Pfam" id="PF06094">
    <property type="entry name" value="GGACT"/>
    <property type="match status" value="1"/>
</dbReference>
<protein>
    <recommendedName>
        <fullName evidence="2">Putative gamma-glutamylcyclotransferase</fullName>
    </recommendedName>
</protein>
<evidence type="ECO:0000256" key="1">
    <source>
        <dbReference type="ARBA" id="ARBA00022679"/>
    </source>
</evidence>
<dbReference type="GO" id="GO:0016740">
    <property type="term" value="F:transferase activity"/>
    <property type="evidence" value="ECO:0007669"/>
    <property type="project" value="UniProtKB-KW"/>
</dbReference>
<dbReference type="EMBL" id="JADOUA010000001">
    <property type="protein sequence ID" value="MBG6092663.1"/>
    <property type="molecule type" value="Genomic_DNA"/>
</dbReference>
<dbReference type="InterPro" id="IPR013024">
    <property type="entry name" value="GGCT-like"/>
</dbReference>
<dbReference type="Gene3D" id="3.10.490.10">
    <property type="entry name" value="Gamma-glutamyl cyclotransferase-like"/>
    <property type="match status" value="1"/>
</dbReference>
<evidence type="ECO:0000313" key="5">
    <source>
        <dbReference type="EMBL" id="MBG6092663.1"/>
    </source>
</evidence>
<dbReference type="PANTHER" id="PTHR31544">
    <property type="entry name" value="AIG2-LIKE PROTEIN D"/>
    <property type="match status" value="1"/>
</dbReference>
<dbReference type="InterPro" id="IPR036568">
    <property type="entry name" value="GGCT-like_sf"/>
</dbReference>
<dbReference type="InterPro" id="IPR009288">
    <property type="entry name" value="AIG2-like_dom"/>
</dbReference>
<name>A0A931DU04_9ACTN</name>
<feature type="region of interest" description="Disordered" evidence="3">
    <location>
        <begin position="1"/>
        <end position="29"/>
    </location>
</feature>
<evidence type="ECO:0000313" key="6">
    <source>
        <dbReference type="Proteomes" id="UP000614047"/>
    </source>
</evidence>
<proteinExistence type="predicted"/>
<reference evidence="5" key="1">
    <citation type="submission" date="2020-11" db="EMBL/GenBank/DDBJ databases">
        <title>Sequencing the genomes of 1000 actinobacteria strains.</title>
        <authorList>
            <person name="Klenk H.-P."/>
        </authorList>
    </citation>
    <scope>NUCLEOTIDE SEQUENCE</scope>
    <source>
        <strain evidence="5">DSM 43175</strain>
    </source>
</reference>
<comment type="caution">
    <text evidence="5">The sequence shown here is derived from an EMBL/GenBank/DDBJ whole genome shotgun (WGS) entry which is preliminary data.</text>
</comment>
<dbReference type="RefSeq" id="WP_197014816.1">
    <property type="nucleotide sequence ID" value="NZ_BAABES010000009.1"/>
</dbReference>
<evidence type="ECO:0000259" key="4">
    <source>
        <dbReference type="Pfam" id="PF06094"/>
    </source>
</evidence>
<feature type="domain" description="Gamma-glutamylcyclotransferase AIG2-like" evidence="4">
    <location>
        <begin position="34"/>
        <end position="130"/>
    </location>
</feature>
<dbReference type="PANTHER" id="PTHR31544:SF2">
    <property type="entry name" value="AIG2-LIKE PROTEIN D"/>
    <property type="match status" value="1"/>
</dbReference>
<accession>A0A931DU04</accession>
<dbReference type="AlphaFoldDB" id="A0A931DU04"/>
<organism evidence="5 6">
    <name type="scientific">Actinomadura viridis</name>
    <dbReference type="NCBI Taxonomy" id="58110"/>
    <lineage>
        <taxon>Bacteria</taxon>
        <taxon>Bacillati</taxon>
        <taxon>Actinomycetota</taxon>
        <taxon>Actinomycetes</taxon>
        <taxon>Streptosporangiales</taxon>
        <taxon>Thermomonosporaceae</taxon>
        <taxon>Actinomadura</taxon>
    </lineage>
</organism>
<dbReference type="InterPro" id="IPR045038">
    <property type="entry name" value="AIG2-like"/>
</dbReference>
<evidence type="ECO:0000256" key="3">
    <source>
        <dbReference type="SAM" id="MobiDB-lite"/>
    </source>
</evidence>
<dbReference type="CDD" id="cd06661">
    <property type="entry name" value="GGCT_like"/>
    <property type="match status" value="1"/>
</dbReference>